<accession>A0A1Q9CLW9</accession>
<dbReference type="SFLD" id="SFLDS00003">
    <property type="entry name" value="Haloacid_Dehalogenase"/>
    <property type="match status" value="1"/>
</dbReference>
<protein>
    <submittedName>
        <fullName evidence="1">Acyl-CoA dehydrogenase family member 10</fullName>
    </submittedName>
</protein>
<proteinExistence type="predicted"/>
<dbReference type="Gene3D" id="3.40.50.1000">
    <property type="entry name" value="HAD superfamily/HAD-like"/>
    <property type="match status" value="1"/>
</dbReference>
<dbReference type="SUPFAM" id="SSF56784">
    <property type="entry name" value="HAD-like"/>
    <property type="match status" value="1"/>
</dbReference>
<dbReference type="PRINTS" id="PR00413">
    <property type="entry name" value="HADHALOGNASE"/>
</dbReference>
<dbReference type="OMA" id="TAPNGFW"/>
<dbReference type="AlphaFoldDB" id="A0A1Q9CLW9"/>
<dbReference type="OrthoDB" id="444954at2759"/>
<reference evidence="1 2" key="1">
    <citation type="submission" date="2016-02" db="EMBL/GenBank/DDBJ databases">
        <title>Genome analysis of coral dinoflagellate symbionts highlights evolutionary adaptations to a symbiotic lifestyle.</title>
        <authorList>
            <person name="Aranda M."/>
            <person name="Li Y."/>
            <person name="Liew Y.J."/>
            <person name="Baumgarten S."/>
            <person name="Simakov O."/>
            <person name="Wilson M."/>
            <person name="Piel J."/>
            <person name="Ashoor H."/>
            <person name="Bougouffa S."/>
            <person name="Bajic V.B."/>
            <person name="Ryu T."/>
            <person name="Ravasi T."/>
            <person name="Bayer T."/>
            <person name="Micklem G."/>
            <person name="Kim H."/>
            <person name="Bhak J."/>
            <person name="Lajeunesse T.C."/>
            <person name="Voolstra C.R."/>
        </authorList>
    </citation>
    <scope>NUCLEOTIDE SEQUENCE [LARGE SCALE GENOMIC DNA]</scope>
    <source>
        <strain evidence="1 2">CCMP2467</strain>
    </source>
</reference>
<comment type="caution">
    <text evidence="1">The sequence shown here is derived from an EMBL/GenBank/DDBJ whole genome shotgun (WGS) entry which is preliminary data.</text>
</comment>
<name>A0A1Q9CLW9_SYMMI</name>
<dbReference type="InterPro" id="IPR052898">
    <property type="entry name" value="ACAD10-like"/>
</dbReference>
<organism evidence="1 2">
    <name type="scientific">Symbiodinium microadriaticum</name>
    <name type="common">Dinoflagellate</name>
    <name type="synonym">Zooxanthella microadriatica</name>
    <dbReference type="NCBI Taxonomy" id="2951"/>
    <lineage>
        <taxon>Eukaryota</taxon>
        <taxon>Sar</taxon>
        <taxon>Alveolata</taxon>
        <taxon>Dinophyceae</taxon>
        <taxon>Suessiales</taxon>
        <taxon>Symbiodiniaceae</taxon>
        <taxon>Symbiodinium</taxon>
    </lineage>
</organism>
<dbReference type="Gene3D" id="1.10.150.240">
    <property type="entry name" value="Putative phosphatase, domain 2"/>
    <property type="match status" value="1"/>
</dbReference>
<dbReference type="InterPro" id="IPR006439">
    <property type="entry name" value="HAD-SF_hydro_IA"/>
</dbReference>
<evidence type="ECO:0000313" key="1">
    <source>
        <dbReference type="EMBL" id="OLP83924.1"/>
    </source>
</evidence>
<dbReference type="SFLD" id="SFLDG01129">
    <property type="entry name" value="C1.5:_HAD__Beta-PGM__Phosphata"/>
    <property type="match status" value="1"/>
</dbReference>
<dbReference type="PANTHER" id="PTHR47829">
    <property type="entry name" value="HYDROLASE, PUTATIVE (AFU_ORTHOLOGUE AFUA_1G12880)-RELATED"/>
    <property type="match status" value="1"/>
</dbReference>
<dbReference type="InterPro" id="IPR023198">
    <property type="entry name" value="PGP-like_dom2"/>
</dbReference>
<dbReference type="Pfam" id="PF00702">
    <property type="entry name" value="Hydrolase"/>
    <property type="match status" value="1"/>
</dbReference>
<dbReference type="NCBIfam" id="TIGR01509">
    <property type="entry name" value="HAD-SF-IA-v3"/>
    <property type="match status" value="1"/>
</dbReference>
<evidence type="ECO:0000313" key="2">
    <source>
        <dbReference type="Proteomes" id="UP000186817"/>
    </source>
</evidence>
<dbReference type="InterPro" id="IPR036412">
    <property type="entry name" value="HAD-like_sf"/>
</dbReference>
<dbReference type="Proteomes" id="UP000186817">
    <property type="component" value="Unassembled WGS sequence"/>
</dbReference>
<keyword evidence="2" id="KW-1185">Reference proteome</keyword>
<gene>
    <name evidence="1" type="primary">ACAD10</name>
    <name evidence="1" type="ORF">AK812_SmicGene35255</name>
</gene>
<dbReference type="PANTHER" id="PTHR47829:SF1">
    <property type="entry name" value="HAD FAMILY PHOSPHATASE"/>
    <property type="match status" value="1"/>
</dbReference>
<dbReference type="EMBL" id="LSRX01001082">
    <property type="protein sequence ID" value="OLP83924.1"/>
    <property type="molecule type" value="Genomic_DNA"/>
</dbReference>
<dbReference type="InterPro" id="IPR023214">
    <property type="entry name" value="HAD_sf"/>
</dbReference>
<sequence>MAGVKVKAIIFDIGGVVVDSPIMAIRDFCVQRNISDLNHFLFSSSTWAATERGQLAALQECQDKGFSDGISIGLDGWRELQRAIKEGGALPRVPMLRAITRLRAAGFVVAALTNNIAPEGPAESSGLNRLRSLFDHFVESSVTKMRKPEPDFYAHALRVVGCEAPEAVFLDDIGKNLKPARDMGIFTIHVQNETPLQYLEALQKLQGLLSIKLLEDEDFKLPAETTSKL</sequence>
<dbReference type="CDD" id="cd02603">
    <property type="entry name" value="HAD_sEH-N_like"/>
    <property type="match status" value="1"/>
</dbReference>